<feature type="binding site" evidence="7">
    <location>
        <position position="339"/>
    </location>
    <ligand>
        <name>substrate</name>
    </ligand>
</feature>
<evidence type="ECO:0000256" key="1">
    <source>
        <dbReference type="ARBA" id="ARBA00010165"/>
    </source>
</evidence>
<comment type="similarity">
    <text evidence="1 7">Belongs to the methylthioribose kinase family.</text>
</comment>
<feature type="binding site" evidence="7">
    <location>
        <begin position="114"/>
        <end position="116"/>
    </location>
    <ligand>
        <name>ATP</name>
        <dbReference type="ChEBI" id="CHEBI:30616"/>
    </ligand>
</feature>
<keyword evidence="3 7" id="KW-0808">Transferase</keyword>
<dbReference type="Pfam" id="PF01636">
    <property type="entry name" value="APH"/>
    <property type="match status" value="1"/>
</dbReference>
<evidence type="ECO:0000313" key="9">
    <source>
        <dbReference type="EMBL" id="MRX53257.1"/>
    </source>
</evidence>
<evidence type="ECO:0000256" key="3">
    <source>
        <dbReference type="ARBA" id="ARBA00022679"/>
    </source>
</evidence>
<comment type="subunit">
    <text evidence="2 7">Homodimer.</text>
</comment>
<dbReference type="PANTHER" id="PTHR34273:SF2">
    <property type="entry name" value="METHYLTHIORIBOSE KINASE"/>
    <property type="match status" value="1"/>
</dbReference>
<sequence>MSNYRSPAYEPLTESAAVALAIRLGLFEEKSVLTCREIGDGNLNLVFHIVNQNQKGIIIKQALPYAKVIGESWPLTLDRARIESSALLKQAEVASLYVPKVYYTDETLAITAMEDLSHLQIARAGLIEGRDFPLLGRHIGEFLGKTLFYNSDFALNPQVKKQFVKQFSNPELCKITEDFVFTDPFFDYESNSFEEELRQDAENIWNDGQLKLEVAKLKHKFLTEAETLVHGDLHTGSIFASETETKVIDPEFAYYGPIGFDLGHFFANLLLNAISRDEEKQHVLLDHIETAWTVFEKEFSEAWKNDSLEAYAKVDGYLSFILEKAFEDAIGFAGIEIIRRTIGLAHVADLDSIEPYERKIEAKQRALDLGSKLVKNRQAIKTTAELADYFKQVPVR</sequence>
<feature type="binding site" evidence="7">
    <location>
        <position position="60"/>
    </location>
    <ligand>
        <name>ATP</name>
        <dbReference type="ChEBI" id="CHEBI:30616"/>
    </ligand>
</feature>
<dbReference type="EC" id="2.7.1.100" evidence="7"/>
<evidence type="ECO:0000256" key="7">
    <source>
        <dbReference type="HAMAP-Rule" id="MF_01683"/>
    </source>
</evidence>
<dbReference type="GO" id="GO:0005524">
    <property type="term" value="F:ATP binding"/>
    <property type="evidence" value="ECO:0007669"/>
    <property type="project" value="UniProtKB-UniRule"/>
</dbReference>
<dbReference type="EMBL" id="WKKF01000001">
    <property type="protein sequence ID" value="MRX53257.1"/>
    <property type="molecule type" value="Genomic_DNA"/>
</dbReference>
<comment type="catalytic activity">
    <reaction evidence="7">
        <text>5-(methylsulfanyl)-D-ribose + ATP = 5-(methylsulfanyl)-alpha-D-ribose 1-phosphate + ADP + H(+)</text>
        <dbReference type="Rhea" id="RHEA:22312"/>
        <dbReference type="ChEBI" id="CHEBI:15378"/>
        <dbReference type="ChEBI" id="CHEBI:30616"/>
        <dbReference type="ChEBI" id="CHEBI:58533"/>
        <dbReference type="ChEBI" id="CHEBI:78440"/>
        <dbReference type="ChEBI" id="CHEBI:456216"/>
        <dbReference type="EC" id="2.7.1.100"/>
    </reaction>
</comment>
<keyword evidence="4 7" id="KW-0547">Nucleotide-binding</keyword>
<dbReference type="PIRSF" id="PIRSF031134">
    <property type="entry name" value="MTRK"/>
    <property type="match status" value="1"/>
</dbReference>
<name>A0A6I2M6W0_9BACI</name>
<dbReference type="AlphaFoldDB" id="A0A6I2M6W0"/>
<feature type="binding site" evidence="7">
    <location>
        <position position="44"/>
    </location>
    <ligand>
        <name>ATP</name>
        <dbReference type="ChEBI" id="CHEBI:30616"/>
    </ligand>
</feature>
<evidence type="ECO:0000256" key="4">
    <source>
        <dbReference type="ARBA" id="ARBA00022741"/>
    </source>
</evidence>
<keyword evidence="7" id="KW-0486">Methionine biosynthesis</keyword>
<keyword evidence="5 7" id="KW-0418">Kinase</keyword>
<keyword evidence="7" id="KW-0028">Amino-acid biosynthesis</keyword>
<gene>
    <name evidence="7" type="primary">mtnK</name>
    <name evidence="9" type="ORF">GJU41_04685</name>
</gene>
<proteinExistence type="inferred from homology"/>
<organism evidence="9 10">
    <name type="scientific">Metabacillus idriensis</name>
    <dbReference type="NCBI Taxonomy" id="324768"/>
    <lineage>
        <taxon>Bacteria</taxon>
        <taxon>Bacillati</taxon>
        <taxon>Bacillota</taxon>
        <taxon>Bacilli</taxon>
        <taxon>Bacillales</taxon>
        <taxon>Bacillaceae</taxon>
        <taxon>Metabacillus</taxon>
    </lineage>
</organism>
<dbReference type="GO" id="GO:0046522">
    <property type="term" value="F:S-methyl-5-thioribose kinase activity"/>
    <property type="evidence" value="ECO:0007669"/>
    <property type="project" value="UniProtKB-UniRule"/>
</dbReference>
<dbReference type="InterPro" id="IPR009212">
    <property type="entry name" value="Methylthioribose_kinase"/>
</dbReference>
<accession>A0A6I2M6W0</accession>
<protein>
    <recommendedName>
        <fullName evidence="7">Methylthioribose kinase</fullName>
        <shortName evidence="7">MTR kinase</shortName>
        <ecNumber evidence="7">2.7.1.100</ecNumber>
    </recommendedName>
</protein>
<evidence type="ECO:0000256" key="2">
    <source>
        <dbReference type="ARBA" id="ARBA00011738"/>
    </source>
</evidence>
<comment type="function">
    <text evidence="7">Catalyzes the phosphorylation of methylthioribose into methylthioribose-1-phosphate.</text>
</comment>
<feature type="binding site" evidence="7">
    <location>
        <begin position="249"/>
        <end position="251"/>
    </location>
    <ligand>
        <name>ATP</name>
        <dbReference type="ChEBI" id="CHEBI:30616"/>
    </ligand>
</feature>
<dbReference type="HAMAP" id="MF_01683">
    <property type="entry name" value="Salvage_MtnK"/>
    <property type="match status" value="1"/>
</dbReference>
<reference evidence="9 10" key="1">
    <citation type="submission" date="2019-11" db="EMBL/GenBank/DDBJ databases">
        <title>Bacillus idriensis genome.</title>
        <authorList>
            <person name="Konopka E.N."/>
            <person name="Newman J.D."/>
        </authorList>
    </citation>
    <scope>NUCLEOTIDE SEQUENCE [LARGE SCALE GENOMIC DNA]</scope>
    <source>
        <strain evidence="9 10">DSM 19097</strain>
    </source>
</reference>
<evidence type="ECO:0000256" key="5">
    <source>
        <dbReference type="ARBA" id="ARBA00022777"/>
    </source>
</evidence>
<dbReference type="RefSeq" id="WP_070876007.1">
    <property type="nucleotide sequence ID" value="NZ_CAJGAA010000001.1"/>
</dbReference>
<feature type="domain" description="Aminoglycoside phosphotransferase" evidence="8">
    <location>
        <begin position="35"/>
        <end position="267"/>
    </location>
</feature>
<feature type="binding site" evidence="7">
    <location>
        <position position="232"/>
    </location>
    <ligand>
        <name>substrate</name>
    </ligand>
</feature>
<keyword evidence="6 7" id="KW-0067">ATP-binding</keyword>
<dbReference type="Gene3D" id="3.30.200.20">
    <property type="entry name" value="Phosphorylase Kinase, domain 1"/>
    <property type="match status" value="1"/>
</dbReference>
<evidence type="ECO:0000256" key="6">
    <source>
        <dbReference type="ARBA" id="ARBA00022840"/>
    </source>
</evidence>
<comment type="pathway">
    <text evidence="7">Amino-acid biosynthesis; L-methionine biosynthesis via salvage pathway; S-methyl-5-thio-alpha-D-ribose 1-phosphate from S-methyl-5'-thioadenosine (hydrolase route): step 2/2.</text>
</comment>
<dbReference type="GO" id="GO:0019509">
    <property type="term" value="P:L-methionine salvage from methylthioadenosine"/>
    <property type="evidence" value="ECO:0007669"/>
    <property type="project" value="UniProtKB-UniRule"/>
</dbReference>
<dbReference type="InterPro" id="IPR002575">
    <property type="entry name" value="Aminoglycoside_PTrfase"/>
</dbReference>
<dbReference type="InterPro" id="IPR011009">
    <property type="entry name" value="Kinase-like_dom_sf"/>
</dbReference>
<keyword evidence="10" id="KW-1185">Reference proteome</keyword>
<evidence type="ECO:0000259" key="8">
    <source>
        <dbReference type="Pfam" id="PF01636"/>
    </source>
</evidence>
<comment type="caution">
    <text evidence="9">The sequence shown here is derived from an EMBL/GenBank/DDBJ whole genome shotgun (WGS) entry which is preliminary data.</text>
</comment>
<evidence type="ECO:0000313" key="10">
    <source>
        <dbReference type="Proteomes" id="UP000441585"/>
    </source>
</evidence>
<dbReference type="UniPathway" id="UPA00904">
    <property type="reaction ID" value="UER00872"/>
</dbReference>
<dbReference type="PANTHER" id="PTHR34273">
    <property type="entry name" value="METHYLTHIORIBOSE KINASE"/>
    <property type="match status" value="1"/>
</dbReference>
<dbReference type="SUPFAM" id="SSF56112">
    <property type="entry name" value="Protein kinase-like (PK-like)"/>
    <property type="match status" value="1"/>
</dbReference>
<dbReference type="Proteomes" id="UP000441585">
    <property type="component" value="Unassembled WGS sequence"/>
</dbReference>
<dbReference type="Gene3D" id="3.90.1200.10">
    <property type="match status" value="1"/>
</dbReference>
<dbReference type="NCBIfam" id="TIGR01767">
    <property type="entry name" value="MTRK"/>
    <property type="match status" value="1"/>
</dbReference>